<dbReference type="Proteomes" id="UP001172102">
    <property type="component" value="Unassembled WGS sequence"/>
</dbReference>
<sequence length="459" mass="52624">MFCGIFHEDMPAVVEKLRVKAQADYRARIPIDKLDAAHRDVFIRAINNVLATENAIFTYAQIIDGLPIADVAWDRRNPGLWGDHPLEDHGELCPGALDKAREVCPQWDPAMLLFDPRVINAFQRAAPGTKIFNTRLIEMVAVALHQFGVLLHQLEFRMHQGDIEYMINWTMPKPDYEGEFWQPFKPLPSIFNNPYYSDWEVYPESVADMVGYWAEDRILGGVVIFDRRAELDADGGLTGEPPNIYLHPSRDNVTFRVTQLLDRQQQALVDFLLARPDPAAAPGDLPVPPVPCPLPILVDDRNRVRVSPEKALVLRSIYRDIWERRPLTRDQWHVAIRRPQNQIDYPEIGIQSLVLNRAAGVPLPEGKLKRYLDGEETLPEGPTKRIFDEYRELVGHDKRVKLGVPEEVKHEAKDEAEGREEEDMGEKENEENEGKKEYMDTPESLERFLSKKGKKGTEE</sequence>
<organism evidence="2 3">
    <name type="scientific">Lasiosphaeris hirsuta</name>
    <dbReference type="NCBI Taxonomy" id="260670"/>
    <lineage>
        <taxon>Eukaryota</taxon>
        <taxon>Fungi</taxon>
        <taxon>Dikarya</taxon>
        <taxon>Ascomycota</taxon>
        <taxon>Pezizomycotina</taxon>
        <taxon>Sordariomycetes</taxon>
        <taxon>Sordariomycetidae</taxon>
        <taxon>Sordariales</taxon>
        <taxon>Lasiosphaeriaceae</taxon>
        <taxon>Lasiosphaeris</taxon>
    </lineage>
</organism>
<name>A0AA40BDL9_9PEZI</name>
<proteinExistence type="predicted"/>
<evidence type="ECO:0000313" key="2">
    <source>
        <dbReference type="EMBL" id="KAK0732296.1"/>
    </source>
</evidence>
<dbReference type="EMBL" id="JAUKUA010000001">
    <property type="protein sequence ID" value="KAK0732296.1"/>
    <property type="molecule type" value="Genomic_DNA"/>
</dbReference>
<reference evidence="2" key="1">
    <citation type="submission" date="2023-06" db="EMBL/GenBank/DDBJ databases">
        <title>Genome-scale phylogeny and comparative genomics of the fungal order Sordariales.</title>
        <authorList>
            <consortium name="Lawrence Berkeley National Laboratory"/>
            <person name="Hensen N."/>
            <person name="Bonometti L."/>
            <person name="Westerberg I."/>
            <person name="Brannstrom I.O."/>
            <person name="Guillou S."/>
            <person name="Cros-Aarteil S."/>
            <person name="Calhoun S."/>
            <person name="Haridas S."/>
            <person name="Kuo A."/>
            <person name="Mondo S."/>
            <person name="Pangilinan J."/>
            <person name="Riley R."/>
            <person name="Labutti K."/>
            <person name="Andreopoulos B."/>
            <person name="Lipzen A."/>
            <person name="Chen C."/>
            <person name="Yanf M."/>
            <person name="Daum C."/>
            <person name="Ng V."/>
            <person name="Clum A."/>
            <person name="Steindorff A."/>
            <person name="Ohm R."/>
            <person name="Martin F."/>
            <person name="Silar P."/>
            <person name="Natvig D."/>
            <person name="Lalanne C."/>
            <person name="Gautier V."/>
            <person name="Ament-Velasquez S.L."/>
            <person name="Kruys A."/>
            <person name="Hutchinson M.I."/>
            <person name="Powell A.J."/>
            <person name="Barry K."/>
            <person name="Miller A.N."/>
            <person name="Grigoriev I.V."/>
            <person name="Debuchy R."/>
            <person name="Gladieux P."/>
            <person name="Thoren M.H."/>
            <person name="Johannesson H."/>
        </authorList>
    </citation>
    <scope>NUCLEOTIDE SEQUENCE</scope>
    <source>
        <strain evidence="2">SMH4607-1</strain>
    </source>
</reference>
<feature type="compositionally biased region" description="Basic and acidic residues" evidence="1">
    <location>
        <begin position="404"/>
        <end position="416"/>
    </location>
</feature>
<feature type="compositionally biased region" description="Acidic residues" evidence="1">
    <location>
        <begin position="417"/>
        <end position="431"/>
    </location>
</feature>
<dbReference type="AlphaFoldDB" id="A0AA40BDL9"/>
<evidence type="ECO:0000256" key="1">
    <source>
        <dbReference type="SAM" id="MobiDB-lite"/>
    </source>
</evidence>
<evidence type="ECO:0000313" key="3">
    <source>
        <dbReference type="Proteomes" id="UP001172102"/>
    </source>
</evidence>
<gene>
    <name evidence="2" type="ORF">B0H67DRAFT_525917</name>
</gene>
<keyword evidence="3" id="KW-1185">Reference proteome</keyword>
<feature type="compositionally biased region" description="Basic and acidic residues" evidence="1">
    <location>
        <begin position="432"/>
        <end position="459"/>
    </location>
</feature>
<feature type="region of interest" description="Disordered" evidence="1">
    <location>
        <begin position="403"/>
        <end position="459"/>
    </location>
</feature>
<comment type="caution">
    <text evidence="2">The sequence shown here is derived from an EMBL/GenBank/DDBJ whole genome shotgun (WGS) entry which is preliminary data.</text>
</comment>
<protein>
    <submittedName>
        <fullName evidence="2">Uncharacterized protein</fullName>
    </submittedName>
</protein>
<accession>A0AA40BDL9</accession>